<organism evidence="1 2">
    <name type="scientific">Ilyodon furcidens</name>
    <name type="common">goldbreast splitfin</name>
    <dbReference type="NCBI Taxonomy" id="33524"/>
    <lineage>
        <taxon>Eukaryota</taxon>
        <taxon>Metazoa</taxon>
        <taxon>Chordata</taxon>
        <taxon>Craniata</taxon>
        <taxon>Vertebrata</taxon>
        <taxon>Euteleostomi</taxon>
        <taxon>Actinopterygii</taxon>
        <taxon>Neopterygii</taxon>
        <taxon>Teleostei</taxon>
        <taxon>Neoteleostei</taxon>
        <taxon>Acanthomorphata</taxon>
        <taxon>Ovalentaria</taxon>
        <taxon>Atherinomorphae</taxon>
        <taxon>Cyprinodontiformes</taxon>
        <taxon>Goodeidae</taxon>
        <taxon>Ilyodon</taxon>
    </lineage>
</organism>
<accession>A0ABV0UYA2</accession>
<evidence type="ECO:0000313" key="2">
    <source>
        <dbReference type="Proteomes" id="UP001482620"/>
    </source>
</evidence>
<protein>
    <submittedName>
        <fullName evidence="1">Uncharacterized protein</fullName>
    </submittedName>
</protein>
<gene>
    <name evidence="1" type="ORF">ILYODFUR_033348</name>
</gene>
<dbReference type="Proteomes" id="UP001482620">
    <property type="component" value="Unassembled WGS sequence"/>
</dbReference>
<reference evidence="1 2" key="1">
    <citation type="submission" date="2021-06" db="EMBL/GenBank/DDBJ databases">
        <authorList>
            <person name="Palmer J.M."/>
        </authorList>
    </citation>
    <scope>NUCLEOTIDE SEQUENCE [LARGE SCALE GENOMIC DNA]</scope>
    <source>
        <strain evidence="2">if_2019</strain>
        <tissue evidence="1">Muscle</tissue>
    </source>
</reference>
<comment type="caution">
    <text evidence="1">The sequence shown here is derived from an EMBL/GenBank/DDBJ whole genome shotgun (WGS) entry which is preliminary data.</text>
</comment>
<sequence>MEVSLLMIFRLEYLQGCLGSDSFRSWQADRDVSDSDPEKGYIFSAFCTTSDEDSRPRPNFQRFSEDYYHQRFCNILKTFSQNKIFSGLKVHFSCRFCERLSVLEQGFICSLSNDCVTLCGNAITEVI</sequence>
<name>A0ABV0UYA2_9TELE</name>
<keyword evidence="2" id="KW-1185">Reference proteome</keyword>
<dbReference type="EMBL" id="JAHRIQ010086746">
    <property type="protein sequence ID" value="MEQ2249819.1"/>
    <property type="molecule type" value="Genomic_DNA"/>
</dbReference>
<proteinExistence type="predicted"/>
<evidence type="ECO:0000313" key="1">
    <source>
        <dbReference type="EMBL" id="MEQ2249819.1"/>
    </source>
</evidence>